<comment type="caution">
    <text evidence="1">The sequence shown here is derived from an EMBL/GenBank/DDBJ whole genome shotgun (WGS) entry which is preliminary data.</text>
</comment>
<dbReference type="EMBL" id="JACJQY010000006">
    <property type="protein sequence ID" value="MBD2316350.1"/>
    <property type="molecule type" value="Genomic_DNA"/>
</dbReference>
<dbReference type="Proteomes" id="UP000618445">
    <property type="component" value="Unassembled WGS sequence"/>
</dbReference>
<protein>
    <submittedName>
        <fullName evidence="1">Uncharacterized protein</fullName>
    </submittedName>
</protein>
<gene>
    <name evidence="1" type="ORF">H6G05_05750</name>
</gene>
<evidence type="ECO:0000313" key="1">
    <source>
        <dbReference type="EMBL" id="MBD2316350.1"/>
    </source>
</evidence>
<dbReference type="RefSeq" id="WP_190577116.1">
    <property type="nucleotide sequence ID" value="NZ_CAWPQU010000056.1"/>
</dbReference>
<keyword evidence="2" id="KW-1185">Reference proteome</keyword>
<organism evidence="1 2">
    <name type="scientific">Phormidium tenue FACHB-1050</name>
    <dbReference type="NCBI Taxonomy" id="2692857"/>
    <lineage>
        <taxon>Bacteria</taxon>
        <taxon>Bacillati</taxon>
        <taxon>Cyanobacteriota</taxon>
        <taxon>Cyanophyceae</taxon>
        <taxon>Oscillatoriophycideae</taxon>
        <taxon>Oscillatoriales</taxon>
        <taxon>Oscillatoriaceae</taxon>
        <taxon>Phormidium</taxon>
    </lineage>
</organism>
<name>A0ABR8C8D9_9CYAN</name>
<accession>A0ABR8C8D9</accession>
<proteinExistence type="predicted"/>
<evidence type="ECO:0000313" key="2">
    <source>
        <dbReference type="Proteomes" id="UP000618445"/>
    </source>
</evidence>
<reference evidence="1 2" key="1">
    <citation type="journal article" date="2020" name="ISME J.">
        <title>Comparative genomics reveals insights into cyanobacterial evolution and habitat adaptation.</title>
        <authorList>
            <person name="Chen M.Y."/>
            <person name="Teng W.K."/>
            <person name="Zhao L."/>
            <person name="Hu C.X."/>
            <person name="Zhou Y.K."/>
            <person name="Han B.P."/>
            <person name="Song L.R."/>
            <person name="Shu W.S."/>
        </authorList>
    </citation>
    <scope>NUCLEOTIDE SEQUENCE [LARGE SCALE GENOMIC DNA]</scope>
    <source>
        <strain evidence="1 2">FACHB-1050</strain>
    </source>
</reference>
<sequence length="125" mass="14457">MAVKRSALGNNPLAQGIFSKTEPEEESLIKNQESITINQESSFLIDGEKEKINLRLSLELNDWLDNLLKQGKRKHGQKIAKEVWVQAALELFRAMPINWEEIQTEEELRSTLLKLESRIKLQDNQ</sequence>